<protein>
    <recommendedName>
        <fullName evidence="3">Type 4 fimbrial biogenesis protein PilX N-terminal domain-containing protein</fullName>
    </recommendedName>
</protein>
<evidence type="ECO:0008006" key="3">
    <source>
        <dbReference type="Google" id="ProtNLM"/>
    </source>
</evidence>
<evidence type="ECO:0000313" key="2">
    <source>
        <dbReference type="Proteomes" id="UP000176645"/>
    </source>
</evidence>
<dbReference type="Proteomes" id="UP000176645">
    <property type="component" value="Unassembled WGS sequence"/>
</dbReference>
<reference evidence="1 2" key="1">
    <citation type="journal article" date="2016" name="Nat. Commun.">
        <title>Thousands of microbial genomes shed light on interconnected biogeochemical processes in an aquifer system.</title>
        <authorList>
            <person name="Anantharaman K."/>
            <person name="Brown C.T."/>
            <person name="Hug L.A."/>
            <person name="Sharon I."/>
            <person name="Castelle C.J."/>
            <person name="Probst A.J."/>
            <person name="Thomas B.C."/>
            <person name="Singh A."/>
            <person name="Wilkins M.J."/>
            <person name="Karaoz U."/>
            <person name="Brodie E.L."/>
            <person name="Williams K.H."/>
            <person name="Hubbard S.S."/>
            <person name="Banfield J.F."/>
        </authorList>
    </citation>
    <scope>NUCLEOTIDE SEQUENCE [LARGE SCALE GENOMIC DNA]</scope>
</reference>
<gene>
    <name evidence="1" type="ORF">A2Z42_03275</name>
</gene>
<evidence type="ECO:0000313" key="1">
    <source>
        <dbReference type="EMBL" id="OGY26816.1"/>
    </source>
</evidence>
<name>A0A1G1WGI4_9BACT</name>
<dbReference type="EMBL" id="MHCU01000055">
    <property type="protein sequence ID" value="OGY26816.1"/>
    <property type="molecule type" value="Genomic_DNA"/>
</dbReference>
<dbReference type="AlphaFoldDB" id="A0A1G1WGI4"/>
<accession>A0A1G1WGI4</accession>
<comment type="caution">
    <text evidence="1">The sequence shown here is derived from an EMBL/GenBank/DDBJ whole genome shotgun (WGS) entry which is preliminary data.</text>
</comment>
<proteinExistence type="predicted"/>
<organism evidence="1 2">
    <name type="scientific">Candidatus Woykebacteria bacterium RBG_19FT_COMBO_43_10</name>
    <dbReference type="NCBI Taxonomy" id="1802598"/>
    <lineage>
        <taxon>Bacteria</taxon>
        <taxon>Candidatus Woykeibacteriota</taxon>
    </lineage>
</organism>
<sequence length="319" mass="34423">MNLPEKPLRSQRGQILILFLLVLVLGLAIVLSVASRTVTDLRTSTTSDESNRAYFAAEAGLEEALQEIESTGTLSSPLSLDFTDTNTTATTQVVAGTGEREVFVYPFPVERDDVAQVTMLRDGDSDDDIDDADLDDGWLGDELTIWWGTNPAGINAKNQAIEVSVLYHDGNFKITKFGFDPLNRGNNFCFNAPGVTEDLSGDKVTDGVTTNTFYYSAVVNIRSGFISNCAAGHRGPGIGAANPVFLRIRPLYNTDPIPVAVASNDPTLPLPRQAFEVESTGQTVSGVTRKIRASSLYPALPAMFDYVLFNAGDSSLTKP</sequence>